<reference evidence="2 3" key="1">
    <citation type="journal article" date="2005" name="Nucleic Acids Res.">
        <title>Genomic blueprint of Hahella chejuensis, a marine microbe producing an algicidal agent.</title>
        <authorList>
            <person name="Jeong H."/>
            <person name="Yim J.H."/>
            <person name="Lee C."/>
            <person name="Choi S.-H."/>
            <person name="Park Y.K."/>
            <person name="Yoon S.H."/>
            <person name="Hur C.-G."/>
            <person name="Kang H.-Y."/>
            <person name="Kim D."/>
            <person name="Lee H.H."/>
            <person name="Park K.H."/>
            <person name="Park S.-H."/>
            <person name="Park H.-S."/>
            <person name="Lee H.K."/>
            <person name="Oh T.K."/>
            <person name="Kim J.F."/>
        </authorList>
    </citation>
    <scope>NUCLEOTIDE SEQUENCE [LARGE SCALE GENOMIC DNA]</scope>
    <source>
        <strain evidence="2 3">KCTC 2396</strain>
    </source>
</reference>
<accession>Q2S984</accession>
<evidence type="ECO:0000313" key="2">
    <source>
        <dbReference type="EMBL" id="ABC32790.1"/>
    </source>
</evidence>
<dbReference type="AlphaFoldDB" id="Q2S984"/>
<organism evidence="2 3">
    <name type="scientific">Hahella chejuensis (strain KCTC 2396)</name>
    <dbReference type="NCBI Taxonomy" id="349521"/>
    <lineage>
        <taxon>Bacteria</taxon>
        <taxon>Pseudomonadati</taxon>
        <taxon>Pseudomonadota</taxon>
        <taxon>Gammaproteobacteria</taxon>
        <taxon>Oceanospirillales</taxon>
        <taxon>Hahellaceae</taxon>
        <taxon>Hahella</taxon>
    </lineage>
</organism>
<dbReference type="HOGENOM" id="CLU_080973_1_0_6"/>
<dbReference type="eggNOG" id="COG2165">
    <property type="taxonomic scope" value="Bacteria"/>
</dbReference>
<keyword evidence="3" id="KW-1185">Reference proteome</keyword>
<sequence>MKTGRSHGFTLIELVMVIVIVSVLAVGVTRFITATVGGYVDTAERQQMATAGLIAAEKMSRAIRSALPNSVRVASGCIEFIPVLAGTDYVSAPISSPAASIDAVGARLDSAVIGRAAIYPIDQSELYDPQSPGPNSLSDALAQLPTGADDVTVTLSANHQFPTDSPARRMYLVGTPVAYCQSGTAIYRYVNYGFNATPDLPPSSGGVREMLINLVAAGTTDFNYTPASLVRNAVVQMSFRVSDGGESFDIQQEVNIRNVP</sequence>
<dbReference type="SUPFAM" id="SSF54523">
    <property type="entry name" value="Pili subunits"/>
    <property type="match status" value="1"/>
</dbReference>
<feature type="transmembrane region" description="Helical" evidence="1">
    <location>
        <begin position="12"/>
        <end position="32"/>
    </location>
</feature>
<dbReference type="Pfam" id="PF07963">
    <property type="entry name" value="N_methyl"/>
    <property type="match status" value="1"/>
</dbReference>
<dbReference type="InterPro" id="IPR045584">
    <property type="entry name" value="Pilin-like"/>
</dbReference>
<proteinExistence type="predicted"/>
<evidence type="ECO:0000313" key="3">
    <source>
        <dbReference type="Proteomes" id="UP000000238"/>
    </source>
</evidence>
<gene>
    <name evidence="2" type="ordered locus">HCH_06142</name>
</gene>
<keyword evidence="1" id="KW-1133">Transmembrane helix</keyword>
<dbReference type="PROSITE" id="PS00409">
    <property type="entry name" value="PROKAR_NTER_METHYL"/>
    <property type="match status" value="1"/>
</dbReference>
<protein>
    <recommendedName>
        <fullName evidence="4">MSHA biogenesis protein MshO</fullName>
    </recommendedName>
</protein>
<dbReference type="STRING" id="349521.HCH_06142"/>
<dbReference type="EMBL" id="CP000155">
    <property type="protein sequence ID" value="ABC32790.1"/>
    <property type="molecule type" value="Genomic_DNA"/>
</dbReference>
<dbReference type="OrthoDB" id="9788802at2"/>
<dbReference type="NCBIfam" id="TIGR02532">
    <property type="entry name" value="IV_pilin_GFxxxE"/>
    <property type="match status" value="1"/>
</dbReference>
<keyword evidence="1" id="KW-0812">Transmembrane</keyword>
<dbReference type="KEGG" id="hch:HCH_06142"/>
<keyword evidence="1" id="KW-0472">Membrane</keyword>
<evidence type="ECO:0000256" key="1">
    <source>
        <dbReference type="SAM" id="Phobius"/>
    </source>
</evidence>
<name>Q2S984_HAHCH</name>
<evidence type="ECO:0008006" key="4">
    <source>
        <dbReference type="Google" id="ProtNLM"/>
    </source>
</evidence>
<dbReference type="InterPro" id="IPR012902">
    <property type="entry name" value="N_methyl_site"/>
</dbReference>
<dbReference type="Proteomes" id="UP000000238">
    <property type="component" value="Chromosome"/>
</dbReference>
<dbReference type="RefSeq" id="WP_011399848.1">
    <property type="nucleotide sequence ID" value="NC_007645.1"/>
</dbReference>